<keyword evidence="4" id="KW-0479">Metal-binding</keyword>
<dbReference type="EMBL" id="JAAGNN010000011">
    <property type="protein sequence ID" value="KAF4082880.1"/>
    <property type="molecule type" value="Genomic_DNA"/>
</dbReference>
<dbReference type="InterPro" id="IPR050339">
    <property type="entry name" value="CC_SR_Kinase"/>
</dbReference>
<dbReference type="PROSITE" id="PS50011">
    <property type="entry name" value="PROTEIN_KINASE_DOM"/>
    <property type="match status" value="1"/>
</dbReference>
<keyword evidence="3" id="KW-0808">Transferase</keyword>
<keyword evidence="9" id="KW-0829">Tyrosine-protein kinase</keyword>
<dbReference type="GO" id="GO:0046872">
    <property type="term" value="F:metal ion binding"/>
    <property type="evidence" value="ECO:0007669"/>
    <property type="project" value="UniProtKB-KW"/>
</dbReference>
<name>A0A7J6AJM8_AMEME</name>
<dbReference type="PANTHER" id="PTHR11042:SF72">
    <property type="entry name" value="WEE1-LIKE PROTEIN KINASE"/>
    <property type="match status" value="1"/>
</dbReference>
<dbReference type="PROSITE" id="PS00108">
    <property type="entry name" value="PROTEIN_KINASE_ST"/>
    <property type="match status" value="1"/>
</dbReference>
<dbReference type="GO" id="GO:0005524">
    <property type="term" value="F:ATP binding"/>
    <property type="evidence" value="ECO:0007669"/>
    <property type="project" value="UniProtKB-UniRule"/>
</dbReference>
<organism evidence="18 19">
    <name type="scientific">Ameiurus melas</name>
    <name type="common">Black bullhead</name>
    <name type="synonym">Silurus melas</name>
    <dbReference type="NCBI Taxonomy" id="219545"/>
    <lineage>
        <taxon>Eukaryota</taxon>
        <taxon>Metazoa</taxon>
        <taxon>Chordata</taxon>
        <taxon>Craniata</taxon>
        <taxon>Vertebrata</taxon>
        <taxon>Euteleostomi</taxon>
        <taxon>Actinopterygii</taxon>
        <taxon>Neopterygii</taxon>
        <taxon>Teleostei</taxon>
        <taxon>Ostariophysi</taxon>
        <taxon>Siluriformes</taxon>
        <taxon>Ictaluridae</taxon>
        <taxon>Ameiurus</taxon>
    </lineage>
</organism>
<evidence type="ECO:0000259" key="15">
    <source>
        <dbReference type="PROSITE" id="PS50011"/>
    </source>
</evidence>
<dbReference type="FunFam" id="3.30.200.20:FF:000115">
    <property type="entry name" value="Wee1-like kinase 2"/>
    <property type="match status" value="1"/>
</dbReference>
<evidence type="ECO:0000256" key="12">
    <source>
        <dbReference type="ARBA" id="ARBA00037982"/>
    </source>
</evidence>
<dbReference type="InterPro" id="IPR017441">
    <property type="entry name" value="Protein_kinase_ATP_BS"/>
</dbReference>
<evidence type="ECO:0000256" key="4">
    <source>
        <dbReference type="ARBA" id="ARBA00022723"/>
    </source>
</evidence>
<feature type="domain" description="Protein kinase" evidence="15">
    <location>
        <begin position="145"/>
        <end position="410"/>
    </location>
</feature>
<dbReference type="AlphaFoldDB" id="A0A7J6AJM8"/>
<keyword evidence="7 14" id="KW-0067">ATP-binding</keyword>
<dbReference type="Pfam" id="PF00088">
    <property type="entry name" value="Trefoil"/>
    <property type="match status" value="1"/>
</dbReference>
<dbReference type="Gene3D" id="3.30.200.20">
    <property type="entry name" value="Phosphorylase Kinase, domain 1"/>
    <property type="match status" value="1"/>
</dbReference>
<dbReference type="PANTHER" id="PTHR11042">
    <property type="entry name" value="EUKARYOTIC TRANSLATION INITIATION FACTOR 2-ALPHA KINASE EIF2-ALPHA KINASE -RELATED"/>
    <property type="match status" value="1"/>
</dbReference>
<dbReference type="Gene3D" id="2.60.40.3210">
    <property type="entry name" value="Zona pellucida, ZP-N domain"/>
    <property type="match status" value="1"/>
</dbReference>
<dbReference type="Proteomes" id="UP000593565">
    <property type="component" value="Unassembled WGS sequence"/>
</dbReference>
<dbReference type="GO" id="GO:0005737">
    <property type="term" value="C:cytoplasm"/>
    <property type="evidence" value="ECO:0007669"/>
    <property type="project" value="TreeGrafter"/>
</dbReference>
<dbReference type="Gene3D" id="4.10.110.10">
    <property type="entry name" value="Spasmolytic Protein, domain 1"/>
    <property type="match status" value="1"/>
</dbReference>
<evidence type="ECO:0000256" key="7">
    <source>
        <dbReference type="ARBA" id="ARBA00022840"/>
    </source>
</evidence>
<evidence type="ECO:0000256" key="13">
    <source>
        <dbReference type="PROSITE-ProRule" id="PRU00779"/>
    </source>
</evidence>
<evidence type="ECO:0000259" key="17">
    <source>
        <dbReference type="PROSITE" id="PS51448"/>
    </source>
</evidence>
<feature type="disulfide bond" evidence="13">
    <location>
        <begin position="600"/>
        <end position="615"/>
    </location>
</feature>
<keyword evidence="8" id="KW-0460">Magnesium</keyword>
<evidence type="ECO:0000256" key="9">
    <source>
        <dbReference type="ARBA" id="ARBA00023137"/>
    </source>
</evidence>
<evidence type="ECO:0000256" key="8">
    <source>
        <dbReference type="ARBA" id="ARBA00022842"/>
    </source>
</evidence>
<dbReference type="SUPFAM" id="SSF57492">
    <property type="entry name" value="Trefoil"/>
    <property type="match status" value="1"/>
</dbReference>
<dbReference type="GO" id="GO:0004715">
    <property type="term" value="F:non-membrane spanning protein tyrosine kinase activity"/>
    <property type="evidence" value="ECO:0007669"/>
    <property type="project" value="UniProtKB-EC"/>
</dbReference>
<comment type="caution">
    <text evidence="13">Lacks conserved residue(s) required for the propagation of feature annotation.</text>
</comment>
<dbReference type="CDD" id="cd00111">
    <property type="entry name" value="Trefoil"/>
    <property type="match status" value="1"/>
</dbReference>
<dbReference type="SUPFAM" id="SSF56112">
    <property type="entry name" value="Protein kinase-like (PK-like)"/>
    <property type="match status" value="1"/>
</dbReference>
<proteinExistence type="inferred from homology"/>
<evidence type="ECO:0000256" key="11">
    <source>
        <dbReference type="ARBA" id="ARBA00023242"/>
    </source>
</evidence>
<dbReference type="PROSITE" id="PS00107">
    <property type="entry name" value="PROTEIN_KINASE_ATP"/>
    <property type="match status" value="1"/>
</dbReference>
<dbReference type="InterPro" id="IPR044913">
    <property type="entry name" value="P_trefoil_dom_sf"/>
</dbReference>
<accession>A0A7J6AJM8</accession>
<dbReference type="InterPro" id="IPR055356">
    <property type="entry name" value="ZP-N"/>
</dbReference>
<reference evidence="18 19" key="1">
    <citation type="submission" date="2020-02" db="EMBL/GenBank/DDBJ databases">
        <title>A chromosome-scale genome assembly of the black bullhead catfish (Ameiurus melas).</title>
        <authorList>
            <person name="Wen M."/>
            <person name="Zham M."/>
            <person name="Cabau C."/>
            <person name="Klopp C."/>
            <person name="Donnadieu C."/>
            <person name="Roques C."/>
            <person name="Bouchez O."/>
            <person name="Lampietro C."/>
            <person name="Jouanno E."/>
            <person name="Herpin A."/>
            <person name="Louis A."/>
            <person name="Berthelot C."/>
            <person name="Parey E."/>
            <person name="Roest-Crollius H."/>
            <person name="Braasch I."/>
            <person name="Postlethwait J."/>
            <person name="Robinson-Rechavi M."/>
            <person name="Echchiki A."/>
            <person name="Begum T."/>
            <person name="Montfort J."/>
            <person name="Schartl M."/>
            <person name="Bobe J."/>
            <person name="Guiguen Y."/>
        </authorList>
    </citation>
    <scope>NUCLEOTIDE SEQUENCE [LARGE SCALE GENOMIC DNA]</scope>
    <source>
        <strain evidence="18">M_S1</strain>
        <tissue evidence="18">Blood</tissue>
    </source>
</reference>
<dbReference type="Gene3D" id="1.10.510.10">
    <property type="entry name" value="Transferase(Phosphotransferase) domain 1"/>
    <property type="match status" value="1"/>
</dbReference>
<dbReference type="Pfam" id="PF00069">
    <property type="entry name" value="Pkinase"/>
    <property type="match status" value="1"/>
</dbReference>
<dbReference type="PROSITE" id="PS51448">
    <property type="entry name" value="P_TREFOIL_2"/>
    <property type="match status" value="1"/>
</dbReference>
<keyword evidence="11" id="KW-0539">Nucleus</keyword>
<feature type="disulfide bond" evidence="13">
    <location>
        <begin position="590"/>
        <end position="616"/>
    </location>
</feature>
<keyword evidence="6" id="KW-0418">Kinase</keyword>
<comment type="subcellular location">
    <subcellularLocation>
        <location evidence="1">Nucleus</location>
    </subcellularLocation>
</comment>
<evidence type="ECO:0000256" key="14">
    <source>
        <dbReference type="PROSITE-ProRule" id="PRU10141"/>
    </source>
</evidence>
<evidence type="ECO:0000259" key="16">
    <source>
        <dbReference type="PROSITE" id="PS51034"/>
    </source>
</evidence>
<evidence type="ECO:0000256" key="5">
    <source>
        <dbReference type="ARBA" id="ARBA00022741"/>
    </source>
</evidence>
<keyword evidence="10 13" id="KW-1015">Disulfide bond</keyword>
<dbReference type="InterPro" id="IPR001507">
    <property type="entry name" value="ZP_dom"/>
</dbReference>
<dbReference type="GO" id="GO:0005634">
    <property type="term" value="C:nucleus"/>
    <property type="evidence" value="ECO:0007669"/>
    <property type="project" value="UniProtKB-SubCell"/>
</dbReference>
<evidence type="ECO:0000256" key="6">
    <source>
        <dbReference type="ARBA" id="ARBA00022777"/>
    </source>
</evidence>
<sequence>MRLVRQRLNFSAPDEESGCRGTEDELRFLPGHTTCEEFLRNSPECSEYEGNLDEDFQSSLKRDQSVQKKESLHSSITPKSELKRRGININPFTPDSLLIQTLSGKRNRAGVHQKDSCEDFEEEFIPPLKRKSVVVRPTSRYRSEFCELEIIGSGEFGAVFKCVKRLDGCIYAIKRFKSPLVGSVDEQNALREVYAHAVLGQHPHVVRYYSAWLEDEHMLIQNEYCDGGTLEQLITENWRTLKFLSEARLKDLLLQVSRGLKYIHSLSLAHMDIKPSNIFISKRAAVHNANVHGSSADVMYKIGDLSHVTHVNRPRVEDGSCRFLANEILPEDLRNLPKADVFALALTVLTACGAKTLLRNGQMGHAILRGKLPTVARVLSEEFQQLLKLMIHPEPVSRPSSSALSKHAVLQPASKLSANSLREQLHAQKFRNALLLKELKEIQSFTAAAEPSGSYSTVTCFSGNKYNTSSRLLRKKINRSLRSTIVDPVLEATKERGCSLTKEQGNNVFHVRFSGCHVTVEEGRCALRLLYRNNLGPAKVVTVSCDANSAMALQRLRLPRSDGQDDRPPAPMPPMTPYRKLLQNYTRGGCDIPTSQRLPCGPYGTTASECMAKGCCVNVTESSCYYAMDRCTADGQFVFTIYANVTTIPVSPKSLYVASNNPCKPAHSTDEFATFKFSVTDCGTKAYSIGDTTIYMAEVRPAIRALNIKYGIITRDHPVRLMVECRYSKMSPTMRASTGYMVMNPTVPASVRSGVQLRIAEDETFS</sequence>
<comment type="similarity">
    <text evidence="12">Belongs to the protein kinase superfamily. Ser/Thr protein kinase family. GCN2 subfamily.</text>
</comment>
<evidence type="ECO:0000313" key="19">
    <source>
        <dbReference type="Proteomes" id="UP000593565"/>
    </source>
</evidence>
<dbReference type="PROSITE" id="PS51034">
    <property type="entry name" value="ZP_2"/>
    <property type="match status" value="1"/>
</dbReference>
<keyword evidence="19" id="KW-1185">Reference proteome</keyword>
<evidence type="ECO:0000256" key="10">
    <source>
        <dbReference type="ARBA" id="ARBA00023157"/>
    </source>
</evidence>
<dbReference type="EC" id="2.7.10.2" evidence="2"/>
<feature type="binding site" evidence="14">
    <location>
        <position position="174"/>
    </location>
    <ligand>
        <name>ATP</name>
        <dbReference type="ChEBI" id="CHEBI:30616"/>
    </ligand>
</feature>
<dbReference type="SMART" id="SM00220">
    <property type="entry name" value="S_TKc"/>
    <property type="match status" value="1"/>
</dbReference>
<dbReference type="InterPro" id="IPR011009">
    <property type="entry name" value="Kinase-like_dom_sf"/>
</dbReference>
<evidence type="ECO:0000256" key="1">
    <source>
        <dbReference type="ARBA" id="ARBA00004123"/>
    </source>
</evidence>
<dbReference type="InterPro" id="IPR000519">
    <property type="entry name" value="P_trefoil_dom"/>
</dbReference>
<feature type="domain" description="ZP" evidence="16">
    <location>
        <begin position="630"/>
        <end position="766"/>
    </location>
</feature>
<dbReference type="InterPro" id="IPR000719">
    <property type="entry name" value="Prot_kinase_dom"/>
</dbReference>
<protein>
    <recommendedName>
        <fullName evidence="2">non-specific protein-tyrosine kinase</fullName>
        <ecNumber evidence="2">2.7.10.2</ecNumber>
    </recommendedName>
</protein>
<keyword evidence="5 14" id="KW-0547">Nucleotide-binding</keyword>
<comment type="caution">
    <text evidence="18">The sequence shown here is derived from an EMBL/GenBank/DDBJ whole genome shotgun (WGS) entry which is preliminary data.</text>
</comment>
<evidence type="ECO:0000256" key="2">
    <source>
        <dbReference type="ARBA" id="ARBA00011903"/>
    </source>
</evidence>
<feature type="domain" description="P-type" evidence="17">
    <location>
        <begin position="588"/>
        <end position="628"/>
    </location>
</feature>
<dbReference type="Pfam" id="PF23344">
    <property type="entry name" value="ZP-N"/>
    <property type="match status" value="1"/>
</dbReference>
<gene>
    <name evidence="18" type="ORF">AMELA_G00133610</name>
</gene>
<evidence type="ECO:0000256" key="3">
    <source>
        <dbReference type="ARBA" id="ARBA00022679"/>
    </source>
</evidence>
<evidence type="ECO:0000313" key="18">
    <source>
        <dbReference type="EMBL" id="KAF4082880.1"/>
    </source>
</evidence>
<dbReference type="InterPro" id="IPR008271">
    <property type="entry name" value="Ser/Thr_kinase_AS"/>
</dbReference>